<evidence type="ECO:0000313" key="3">
    <source>
        <dbReference type="EMBL" id="ASS77150.1"/>
    </source>
</evidence>
<feature type="domain" description="Fe/B12 periplasmic-binding" evidence="2">
    <location>
        <begin position="2"/>
        <end position="259"/>
    </location>
</feature>
<dbReference type="OrthoDB" id="9787772at2"/>
<comment type="similarity">
    <text evidence="1">Belongs to the bacterial solute-binding protein 8 family.</text>
</comment>
<dbReference type="CDD" id="cd01144">
    <property type="entry name" value="BtuF"/>
    <property type="match status" value="1"/>
</dbReference>
<dbReference type="PANTHER" id="PTHR30535:SF34">
    <property type="entry name" value="MOLYBDATE-BINDING PROTEIN MOLA"/>
    <property type="match status" value="1"/>
</dbReference>
<dbReference type="Gene3D" id="3.40.50.1980">
    <property type="entry name" value="Nitrogenase molybdenum iron protein domain"/>
    <property type="match status" value="2"/>
</dbReference>
<proteinExistence type="inferred from homology"/>
<dbReference type="Proteomes" id="UP000214688">
    <property type="component" value="Chromosome"/>
</dbReference>
<dbReference type="SUPFAM" id="SSF53807">
    <property type="entry name" value="Helical backbone' metal receptor"/>
    <property type="match status" value="1"/>
</dbReference>
<dbReference type="AlphaFoldDB" id="A0A223D6M7"/>
<dbReference type="EMBL" id="CP022657">
    <property type="protein sequence ID" value="ASS77150.1"/>
    <property type="molecule type" value="Genomic_DNA"/>
</dbReference>
<sequence>MRIVSICPSNTELLDALGLFDQVVGVDDYSDWPAEKVKDLPKLGPDLNINMERLQELQPDLVIASLSVPGMEKNVDRLQELNIPYLVLNPKTIDDIYGDIRTLGAACGVPERAQQLVAELQSKVERIQEKARSIKQAAPKLYWEWWPRPIFTPANANWLTPISDLAGGINLFGDKPGDSYTAEHEEVIERAPDYMFAVWCGVHADKVKTTMITEREGYTAIPAVQNGRVYVLEEGLYCRPSQRLFQGLEELVDLLDPERS</sequence>
<dbReference type="PROSITE" id="PS50983">
    <property type="entry name" value="FE_B12_PBP"/>
    <property type="match status" value="1"/>
</dbReference>
<accession>A0A223D6M7</accession>
<protein>
    <submittedName>
        <fullName evidence="3">Cobalamin-binding protein</fullName>
    </submittedName>
</protein>
<dbReference type="Pfam" id="PF01497">
    <property type="entry name" value="Peripla_BP_2"/>
    <property type="match status" value="1"/>
</dbReference>
<evidence type="ECO:0000313" key="4">
    <source>
        <dbReference type="Proteomes" id="UP000214688"/>
    </source>
</evidence>
<dbReference type="InterPro" id="IPR002491">
    <property type="entry name" value="ABC_transptr_periplasmic_BD"/>
</dbReference>
<reference evidence="3 4" key="1">
    <citation type="journal article" date="2015" name="Int. J. Syst. Evol. Microbiol.">
        <title>Tumebacillus algifaecis sp. nov., isolated from decomposing algal scum.</title>
        <authorList>
            <person name="Wu Y.F."/>
            <person name="Zhang B."/>
            <person name="Xing P."/>
            <person name="Wu Q.L."/>
            <person name="Liu S.J."/>
        </authorList>
    </citation>
    <scope>NUCLEOTIDE SEQUENCE [LARGE SCALE GENOMIC DNA]</scope>
    <source>
        <strain evidence="3 4">THMBR28</strain>
    </source>
</reference>
<gene>
    <name evidence="3" type="ORF">CIG75_07455</name>
</gene>
<name>A0A223D6M7_9BACL</name>
<evidence type="ECO:0000256" key="1">
    <source>
        <dbReference type="ARBA" id="ARBA00008814"/>
    </source>
</evidence>
<organism evidence="3 4">
    <name type="scientific">Tumebacillus algifaecis</name>
    <dbReference type="NCBI Taxonomy" id="1214604"/>
    <lineage>
        <taxon>Bacteria</taxon>
        <taxon>Bacillati</taxon>
        <taxon>Bacillota</taxon>
        <taxon>Bacilli</taxon>
        <taxon>Bacillales</taxon>
        <taxon>Alicyclobacillaceae</taxon>
        <taxon>Tumebacillus</taxon>
    </lineage>
</organism>
<dbReference type="KEGG" id="tab:CIG75_07455"/>
<dbReference type="PANTHER" id="PTHR30535">
    <property type="entry name" value="VITAMIN B12-BINDING PROTEIN"/>
    <property type="match status" value="1"/>
</dbReference>
<keyword evidence="4" id="KW-1185">Reference proteome</keyword>
<evidence type="ECO:0000259" key="2">
    <source>
        <dbReference type="PROSITE" id="PS50983"/>
    </source>
</evidence>
<dbReference type="InterPro" id="IPR050902">
    <property type="entry name" value="ABC_Transporter_SBP"/>
</dbReference>